<sequence>MQGQFGVCAMTTAVRELLKHDRATFIALMDTLYLRLPFRGIAPPPTMIADLTGQAATKIPPGRPDTVDFMLARVLGMLFKVADEPTYNAQIAFSRRWNPNFGKATGSALDVFDLEARLLPDLKTAVVNSAPRLATQAAWLAGTAPAWAATPFPPALEEELKRKQYWLQQACGFGIDVVDVVVAETVPNKQWTITFKYDGAPRTLTVTAGGGPYDPLKVTAAVAGAVYEQGHLAVDVDGMLVLLKKIIGFAEAQARGSWKVEGEIGAVNTTLTAGGSSLVYAGTTASTELLQAKRAAAVARTGGHPYTVTRFMGDPAPRPAYYGMATPEPTHWVALTGPIVDAGTHWGLPLWSWRENFTVEIEKGHLGNWVYRWITGRVN</sequence>
<accession>A0A1V2IC06</accession>
<keyword evidence="2" id="KW-1185">Reference proteome</keyword>
<evidence type="ECO:0000313" key="1">
    <source>
        <dbReference type="EMBL" id="ONH29533.1"/>
    </source>
</evidence>
<comment type="caution">
    <text evidence="1">The sequence shown here is derived from an EMBL/GenBank/DDBJ whole genome shotgun (WGS) entry which is preliminary data.</text>
</comment>
<reference evidence="2" key="1">
    <citation type="submission" date="2016-10" db="EMBL/GenBank/DDBJ databases">
        <title>Frankia sp. NRRL B-16386 Genome sequencing.</title>
        <authorList>
            <person name="Ghodhbane-Gtari F."/>
            <person name="Swanson E."/>
            <person name="Gueddou A."/>
            <person name="Hezbri K."/>
            <person name="Ktari K."/>
            <person name="Nouioui I."/>
            <person name="Morris K."/>
            <person name="Simpson S."/>
            <person name="Abebe-Akele F."/>
            <person name="Thomas K."/>
            <person name="Gtari M."/>
            <person name="Tisa L.S."/>
        </authorList>
    </citation>
    <scope>NUCLEOTIDE SEQUENCE [LARGE SCALE GENOMIC DNA]</scope>
    <source>
        <strain evidence="2">NRRL B-16386</strain>
    </source>
</reference>
<evidence type="ECO:0000313" key="2">
    <source>
        <dbReference type="Proteomes" id="UP000188929"/>
    </source>
</evidence>
<dbReference type="EMBL" id="MOMC01000032">
    <property type="protein sequence ID" value="ONH29533.1"/>
    <property type="molecule type" value="Genomic_DNA"/>
</dbReference>
<proteinExistence type="predicted"/>
<dbReference type="AlphaFoldDB" id="A0A1V2IC06"/>
<name>A0A1V2IC06_9ACTN</name>
<protein>
    <submittedName>
        <fullName evidence="1">Uncharacterized protein</fullName>
    </submittedName>
</protein>
<organism evidence="1 2">
    <name type="scientific">Pseudofrankia asymbiotica</name>
    <dbReference type="NCBI Taxonomy" id="1834516"/>
    <lineage>
        <taxon>Bacteria</taxon>
        <taxon>Bacillati</taxon>
        <taxon>Actinomycetota</taxon>
        <taxon>Actinomycetes</taxon>
        <taxon>Frankiales</taxon>
        <taxon>Frankiaceae</taxon>
        <taxon>Pseudofrankia</taxon>
    </lineage>
</organism>
<gene>
    <name evidence="1" type="ORF">BL253_16925</name>
</gene>
<dbReference type="Proteomes" id="UP000188929">
    <property type="component" value="Unassembled WGS sequence"/>
</dbReference>